<name>W4KKL8_HETIT</name>
<reference evidence="2 3" key="1">
    <citation type="journal article" date="2012" name="New Phytol.">
        <title>Insight into trade-off between wood decay and parasitism from the genome of a fungal forest pathogen.</title>
        <authorList>
            <person name="Olson A."/>
            <person name="Aerts A."/>
            <person name="Asiegbu F."/>
            <person name="Belbahri L."/>
            <person name="Bouzid O."/>
            <person name="Broberg A."/>
            <person name="Canback B."/>
            <person name="Coutinho P.M."/>
            <person name="Cullen D."/>
            <person name="Dalman K."/>
            <person name="Deflorio G."/>
            <person name="van Diepen L.T."/>
            <person name="Dunand C."/>
            <person name="Duplessis S."/>
            <person name="Durling M."/>
            <person name="Gonthier P."/>
            <person name="Grimwood J."/>
            <person name="Fossdal C.G."/>
            <person name="Hansson D."/>
            <person name="Henrissat B."/>
            <person name="Hietala A."/>
            <person name="Himmelstrand K."/>
            <person name="Hoffmeister D."/>
            <person name="Hogberg N."/>
            <person name="James T.Y."/>
            <person name="Karlsson M."/>
            <person name="Kohler A."/>
            <person name="Kues U."/>
            <person name="Lee Y.H."/>
            <person name="Lin Y.C."/>
            <person name="Lind M."/>
            <person name="Lindquist E."/>
            <person name="Lombard V."/>
            <person name="Lucas S."/>
            <person name="Lunden K."/>
            <person name="Morin E."/>
            <person name="Murat C."/>
            <person name="Park J."/>
            <person name="Raffaello T."/>
            <person name="Rouze P."/>
            <person name="Salamov A."/>
            <person name="Schmutz J."/>
            <person name="Solheim H."/>
            <person name="Stahlberg J."/>
            <person name="Velez H."/>
            <person name="de Vries R.P."/>
            <person name="Wiebenga A."/>
            <person name="Woodward S."/>
            <person name="Yakovlev I."/>
            <person name="Garbelotto M."/>
            <person name="Martin F."/>
            <person name="Grigoriev I.V."/>
            <person name="Stenlid J."/>
        </authorList>
    </citation>
    <scope>NUCLEOTIDE SEQUENCE [LARGE SCALE GENOMIC DNA]</scope>
    <source>
        <strain evidence="2 3">TC 32-1</strain>
    </source>
</reference>
<feature type="transmembrane region" description="Helical" evidence="1">
    <location>
        <begin position="95"/>
        <end position="116"/>
    </location>
</feature>
<organism evidence="2 3">
    <name type="scientific">Heterobasidion irregulare (strain TC 32-1)</name>
    <dbReference type="NCBI Taxonomy" id="747525"/>
    <lineage>
        <taxon>Eukaryota</taxon>
        <taxon>Fungi</taxon>
        <taxon>Dikarya</taxon>
        <taxon>Basidiomycota</taxon>
        <taxon>Agaricomycotina</taxon>
        <taxon>Agaricomycetes</taxon>
        <taxon>Russulales</taxon>
        <taxon>Bondarzewiaceae</taxon>
        <taxon>Heterobasidion</taxon>
        <taxon>Heterobasidion annosum species complex</taxon>
    </lineage>
</organism>
<dbReference type="RefSeq" id="XP_009543130.1">
    <property type="nucleotide sequence ID" value="XM_009544835.1"/>
</dbReference>
<dbReference type="GeneID" id="20668709"/>
<feature type="transmembrane region" description="Helical" evidence="1">
    <location>
        <begin position="157"/>
        <end position="180"/>
    </location>
</feature>
<protein>
    <submittedName>
        <fullName evidence="2">Uncharacterized protein</fullName>
    </submittedName>
</protein>
<feature type="non-terminal residue" evidence="2">
    <location>
        <position position="266"/>
    </location>
</feature>
<dbReference type="AlphaFoldDB" id="W4KKL8"/>
<accession>W4KKL8</accession>
<dbReference type="KEGG" id="hir:HETIRDRAFT_230432"/>
<feature type="transmembrane region" description="Helical" evidence="1">
    <location>
        <begin position="12"/>
        <end position="35"/>
    </location>
</feature>
<keyword evidence="3" id="KW-1185">Reference proteome</keyword>
<evidence type="ECO:0000256" key="1">
    <source>
        <dbReference type="SAM" id="Phobius"/>
    </source>
</evidence>
<feature type="transmembrane region" description="Helical" evidence="1">
    <location>
        <begin position="243"/>
        <end position="262"/>
    </location>
</feature>
<dbReference type="EMBL" id="KI925455">
    <property type="protein sequence ID" value="ETW86388.1"/>
    <property type="molecule type" value="Genomic_DNA"/>
</dbReference>
<feature type="transmembrane region" description="Helical" evidence="1">
    <location>
        <begin position="128"/>
        <end position="151"/>
    </location>
</feature>
<sequence>MGIPLDKAELLALFLETLVYGIFFTLCCITCIVLASVHHGGTHSRKIIMPTAFLMLALATAHLIIDFIRAAHAFITLGSPSGAAIEYFGEVSDGLFLAKSLLYLFQTLAGDSIIIWRCYIVTNRRPMLIALPLIAFIGDIVFGCIIVARMIRAPDGATIFSVLRGSFAAYTSMTLAITAYCTGERPSRSLCAICWRIYQPSREWGGVRTLLPVLMAIIESGALYTAGVLTTLILFLIESNAQFAALDLLMPLVGVVYCLIILQIRY</sequence>
<keyword evidence="1" id="KW-0812">Transmembrane</keyword>
<keyword evidence="1" id="KW-0472">Membrane</keyword>
<keyword evidence="1" id="KW-1133">Transmembrane helix</keyword>
<gene>
    <name evidence="2" type="ORF">HETIRDRAFT_230432</name>
</gene>
<feature type="transmembrane region" description="Helical" evidence="1">
    <location>
        <begin position="210"/>
        <end position="237"/>
    </location>
</feature>
<dbReference type="InParanoid" id="W4KKL8"/>
<proteinExistence type="predicted"/>
<dbReference type="OrthoDB" id="3250682at2759"/>
<dbReference type="Proteomes" id="UP000030671">
    <property type="component" value="Unassembled WGS sequence"/>
</dbReference>
<dbReference type="HOGENOM" id="CLU_044614_3_1_1"/>
<feature type="transmembrane region" description="Helical" evidence="1">
    <location>
        <begin position="47"/>
        <end position="75"/>
    </location>
</feature>
<evidence type="ECO:0000313" key="3">
    <source>
        <dbReference type="Proteomes" id="UP000030671"/>
    </source>
</evidence>
<evidence type="ECO:0000313" key="2">
    <source>
        <dbReference type="EMBL" id="ETW86388.1"/>
    </source>
</evidence>
<dbReference type="eggNOG" id="ENOG502SJP7">
    <property type="taxonomic scope" value="Eukaryota"/>
</dbReference>